<dbReference type="AlphaFoldDB" id="A0AAD8LUI1"/>
<evidence type="ECO:0000313" key="3">
    <source>
        <dbReference type="EMBL" id="KAK1349808.1"/>
    </source>
</evidence>
<feature type="region of interest" description="Disordered" evidence="1">
    <location>
        <begin position="376"/>
        <end position="454"/>
    </location>
</feature>
<feature type="compositionally biased region" description="Basic and acidic residues" evidence="1">
    <location>
        <begin position="387"/>
        <end position="400"/>
    </location>
</feature>
<dbReference type="InterPro" id="IPR025558">
    <property type="entry name" value="DUF4283"/>
</dbReference>
<feature type="region of interest" description="Disordered" evidence="1">
    <location>
        <begin position="482"/>
        <end position="504"/>
    </location>
</feature>
<evidence type="ECO:0000259" key="2">
    <source>
        <dbReference type="Pfam" id="PF14111"/>
    </source>
</evidence>
<sequence length="504" mass="54694">MPIVEDVQSESSNDVASPRPFHGWSKENGDAVRQMNKSEKEYALKDRQRVLDLQRFILSKGFSLEEVDTSIQLNDKGFFQGPLSRNEFGLPNWDVNVGGKTEGVMPMAADVKGPECGGGSLPETIVKKSWTQVVNSAPPQVDEVKFEYIPLPEGATTVTPPDEVLKKGVDKFRNCIVGVFTKGALSFNTVNDLANKLWGGKGLLQVFQKSSTTFFFKFDGLASKSAILARGTVLFYRRPLVLSDWGVSVGEQAITTLPIWVKLSNVPDCYWTKEGLSNIASVLGPPICADKLTSKLEILPFARMCVNYKIGDPLPDSIPVIAIGPSGGKFVEKVLVEYAHKPLICSGCKVLGHPISACSLTKKVWVQKKVQPSFPIMNSNGEGGLNDVKDSPDSTLDNKDSTNPSTHAVFSTDASPLNPVHDDEGAWQEVVRKRRHSPCPGTPAQSSPGSASPAMPLNFRHVIIDEVAKKLGTLHSANLAAGSLSKSQRKKLRKSGRGDASPRN</sequence>
<organism evidence="3 4">
    <name type="scientific">Heracleum sosnowskyi</name>
    <dbReference type="NCBI Taxonomy" id="360622"/>
    <lineage>
        <taxon>Eukaryota</taxon>
        <taxon>Viridiplantae</taxon>
        <taxon>Streptophyta</taxon>
        <taxon>Embryophyta</taxon>
        <taxon>Tracheophyta</taxon>
        <taxon>Spermatophyta</taxon>
        <taxon>Magnoliopsida</taxon>
        <taxon>eudicotyledons</taxon>
        <taxon>Gunneridae</taxon>
        <taxon>Pentapetalae</taxon>
        <taxon>asterids</taxon>
        <taxon>campanulids</taxon>
        <taxon>Apiales</taxon>
        <taxon>Apiaceae</taxon>
        <taxon>Apioideae</taxon>
        <taxon>apioid superclade</taxon>
        <taxon>Tordylieae</taxon>
        <taxon>Tordyliinae</taxon>
        <taxon>Heracleum</taxon>
    </lineage>
</organism>
<reference evidence="3" key="1">
    <citation type="submission" date="2023-02" db="EMBL/GenBank/DDBJ databases">
        <title>Genome of toxic invasive species Heracleum sosnowskyi carries increased number of genes despite the absence of recent whole-genome duplications.</title>
        <authorList>
            <person name="Schelkunov M."/>
            <person name="Shtratnikova V."/>
            <person name="Makarenko M."/>
            <person name="Klepikova A."/>
            <person name="Omelchenko D."/>
            <person name="Novikova G."/>
            <person name="Obukhova E."/>
            <person name="Bogdanov V."/>
            <person name="Penin A."/>
            <person name="Logacheva M."/>
        </authorList>
    </citation>
    <scope>NUCLEOTIDE SEQUENCE</scope>
    <source>
        <strain evidence="3">Hsosn_3</strain>
        <tissue evidence="3">Leaf</tissue>
    </source>
</reference>
<feature type="compositionally biased region" description="Low complexity" evidence="1">
    <location>
        <begin position="443"/>
        <end position="454"/>
    </location>
</feature>
<gene>
    <name evidence="3" type="ORF">POM88_054753</name>
</gene>
<feature type="region of interest" description="Disordered" evidence="1">
    <location>
        <begin position="1"/>
        <end position="29"/>
    </location>
</feature>
<dbReference type="PANTHER" id="PTHR31286">
    <property type="entry name" value="GLYCINE-RICH CELL WALL STRUCTURAL PROTEIN 1.8-LIKE"/>
    <property type="match status" value="1"/>
</dbReference>
<keyword evidence="4" id="KW-1185">Reference proteome</keyword>
<evidence type="ECO:0000256" key="1">
    <source>
        <dbReference type="SAM" id="MobiDB-lite"/>
    </source>
</evidence>
<reference evidence="3" key="2">
    <citation type="submission" date="2023-05" db="EMBL/GenBank/DDBJ databases">
        <authorList>
            <person name="Schelkunov M.I."/>
        </authorList>
    </citation>
    <scope>NUCLEOTIDE SEQUENCE</scope>
    <source>
        <strain evidence="3">Hsosn_3</strain>
        <tissue evidence="3">Leaf</tissue>
    </source>
</reference>
<name>A0AAD8LUI1_9APIA</name>
<feature type="compositionally biased region" description="Polar residues" evidence="1">
    <location>
        <begin position="401"/>
        <end position="415"/>
    </location>
</feature>
<dbReference type="EMBL" id="JAUIZM010000080">
    <property type="protein sequence ID" value="KAK1349808.1"/>
    <property type="molecule type" value="Genomic_DNA"/>
</dbReference>
<evidence type="ECO:0000313" key="4">
    <source>
        <dbReference type="Proteomes" id="UP001237642"/>
    </source>
</evidence>
<dbReference type="Pfam" id="PF14111">
    <property type="entry name" value="DUF4283"/>
    <property type="match status" value="1"/>
</dbReference>
<comment type="caution">
    <text evidence="3">The sequence shown here is derived from an EMBL/GenBank/DDBJ whole genome shotgun (WGS) entry which is preliminary data.</text>
</comment>
<accession>A0AAD8LUI1</accession>
<proteinExistence type="predicted"/>
<protein>
    <recommendedName>
        <fullName evidence="2">DUF4283 domain-containing protein</fullName>
    </recommendedName>
</protein>
<dbReference type="Proteomes" id="UP001237642">
    <property type="component" value="Unassembled WGS sequence"/>
</dbReference>
<dbReference type="InterPro" id="IPR040256">
    <property type="entry name" value="At4g02000-like"/>
</dbReference>
<feature type="domain" description="DUF4283" evidence="2">
    <location>
        <begin position="170"/>
        <end position="245"/>
    </location>
</feature>
<dbReference type="PANTHER" id="PTHR31286:SF180">
    <property type="entry name" value="OS10G0362600 PROTEIN"/>
    <property type="match status" value="1"/>
</dbReference>